<protein>
    <submittedName>
        <fullName evidence="2">Catechol 2,3-dioxygenase-like lactoylglutathione lyase family enzyme</fullName>
    </submittedName>
</protein>
<feature type="domain" description="Glyoxalase-like" evidence="1">
    <location>
        <begin position="6"/>
        <end position="152"/>
    </location>
</feature>
<accession>A0A841AB72</accession>
<dbReference type="CDD" id="cd06587">
    <property type="entry name" value="VOC"/>
    <property type="match status" value="1"/>
</dbReference>
<organism evidence="2 3">
    <name type="scientific">Brachybacterium aquaticum</name>
    <dbReference type="NCBI Taxonomy" id="1432564"/>
    <lineage>
        <taxon>Bacteria</taxon>
        <taxon>Bacillati</taxon>
        <taxon>Actinomycetota</taxon>
        <taxon>Actinomycetes</taxon>
        <taxon>Micrococcales</taxon>
        <taxon>Dermabacteraceae</taxon>
        <taxon>Brachybacterium</taxon>
    </lineage>
</organism>
<gene>
    <name evidence="2" type="ORF">HNR70_000365</name>
</gene>
<dbReference type="EMBL" id="JACHLZ010000001">
    <property type="protein sequence ID" value="MBB5830552.1"/>
    <property type="molecule type" value="Genomic_DNA"/>
</dbReference>
<evidence type="ECO:0000313" key="3">
    <source>
        <dbReference type="Proteomes" id="UP000588158"/>
    </source>
</evidence>
<dbReference type="PANTHER" id="PTHR35908:SF1">
    <property type="entry name" value="CONSERVED PROTEIN"/>
    <property type="match status" value="1"/>
</dbReference>
<name>A0A841AB72_9MICO</name>
<dbReference type="SUPFAM" id="SSF54593">
    <property type="entry name" value="Glyoxalase/Bleomycin resistance protein/Dihydroxybiphenyl dioxygenase"/>
    <property type="match status" value="1"/>
</dbReference>
<proteinExistence type="predicted"/>
<dbReference type="RefSeq" id="WP_184324160.1">
    <property type="nucleotide sequence ID" value="NZ_JACHLZ010000001.1"/>
</dbReference>
<keyword evidence="3" id="KW-1185">Reference proteome</keyword>
<dbReference type="GO" id="GO:0016829">
    <property type="term" value="F:lyase activity"/>
    <property type="evidence" value="ECO:0007669"/>
    <property type="project" value="UniProtKB-KW"/>
</dbReference>
<dbReference type="Pfam" id="PF18029">
    <property type="entry name" value="Glyoxalase_6"/>
    <property type="match status" value="1"/>
</dbReference>
<sequence length="153" mass="16852">MSRTIQITFDAHDPAALERFWTEVLGYVLPPPPGVELAEGEDPMEAWGAFLAERGLPESERNSAAAIEDPDGVGPRLFFQRVPEDKVAKNRVHLDVRASPGLEGQERMDALQARADELVQLGATQLERHEPAPPMSFGFVVMADPEGNEFCLD</sequence>
<evidence type="ECO:0000313" key="2">
    <source>
        <dbReference type="EMBL" id="MBB5830552.1"/>
    </source>
</evidence>
<dbReference type="InterPro" id="IPR029068">
    <property type="entry name" value="Glyas_Bleomycin-R_OHBP_Dase"/>
</dbReference>
<dbReference type="Gene3D" id="3.10.180.10">
    <property type="entry name" value="2,3-Dihydroxybiphenyl 1,2-Dioxygenase, domain 1"/>
    <property type="match status" value="1"/>
</dbReference>
<keyword evidence="2" id="KW-0456">Lyase</keyword>
<evidence type="ECO:0000259" key="1">
    <source>
        <dbReference type="Pfam" id="PF18029"/>
    </source>
</evidence>
<dbReference type="Proteomes" id="UP000588158">
    <property type="component" value="Unassembled WGS sequence"/>
</dbReference>
<reference evidence="2 3" key="1">
    <citation type="submission" date="2020-08" db="EMBL/GenBank/DDBJ databases">
        <title>Sequencing the genomes of 1000 actinobacteria strains.</title>
        <authorList>
            <person name="Klenk H.-P."/>
        </authorList>
    </citation>
    <scope>NUCLEOTIDE SEQUENCE [LARGE SCALE GENOMIC DNA]</scope>
    <source>
        <strain evidence="2 3">DSM 28796</strain>
    </source>
</reference>
<keyword evidence="2" id="KW-0560">Oxidoreductase</keyword>
<dbReference type="InterPro" id="IPR041581">
    <property type="entry name" value="Glyoxalase_6"/>
</dbReference>
<keyword evidence="2" id="KW-0223">Dioxygenase</keyword>
<dbReference type="PANTHER" id="PTHR35908">
    <property type="entry name" value="HYPOTHETICAL FUSION PROTEIN"/>
    <property type="match status" value="1"/>
</dbReference>
<comment type="caution">
    <text evidence="2">The sequence shown here is derived from an EMBL/GenBank/DDBJ whole genome shotgun (WGS) entry which is preliminary data.</text>
</comment>
<dbReference type="AlphaFoldDB" id="A0A841AB72"/>
<dbReference type="GO" id="GO:0051213">
    <property type="term" value="F:dioxygenase activity"/>
    <property type="evidence" value="ECO:0007669"/>
    <property type="project" value="UniProtKB-KW"/>
</dbReference>